<protein>
    <submittedName>
        <fullName evidence="2">Uncharacterized protein</fullName>
    </submittedName>
</protein>
<dbReference type="RefSeq" id="WP_066766910.1">
    <property type="nucleotide sequence ID" value="NZ_CP013244.1"/>
</dbReference>
<evidence type="ECO:0000256" key="1">
    <source>
        <dbReference type="SAM" id="Phobius"/>
    </source>
</evidence>
<accession>A0A1B1ADF2</accession>
<feature type="transmembrane region" description="Helical" evidence="1">
    <location>
        <begin position="80"/>
        <end position="103"/>
    </location>
</feature>
<keyword evidence="3" id="KW-1185">Reference proteome</keyword>
<proteinExistence type="predicted"/>
<keyword evidence="1" id="KW-0472">Membrane</keyword>
<keyword evidence="1" id="KW-0812">Transmembrane</keyword>
<dbReference type="AlphaFoldDB" id="A0A1B1ADF2"/>
<evidence type="ECO:0000313" key="2">
    <source>
        <dbReference type="EMBL" id="ANP44585.1"/>
    </source>
</evidence>
<sequence length="122" mass="13179">MNVISAESLLVQMGLWVLIAIALAVGATYLLRPKVRARYPGGDRRYLTALIIQAAGFMIPIPVVLIFLLGAPIWPMFEVFLAVAAGVVAVVILRMLPVTGPLLRDLARTRLQLALERMGGAS</sequence>
<dbReference type="KEGG" id="cbot:ATE48_00910"/>
<dbReference type="STRING" id="1759059.ATE48_00910"/>
<dbReference type="InParanoid" id="A0A1B1ADF2"/>
<feature type="transmembrane region" description="Helical" evidence="1">
    <location>
        <begin position="51"/>
        <end position="74"/>
    </location>
</feature>
<evidence type="ECO:0000313" key="3">
    <source>
        <dbReference type="Proteomes" id="UP000092498"/>
    </source>
</evidence>
<dbReference type="Proteomes" id="UP000092498">
    <property type="component" value="Chromosome"/>
</dbReference>
<organism evidence="2 3">
    <name type="scientific">Candidatus Viadribacter manganicus</name>
    <dbReference type="NCBI Taxonomy" id="1759059"/>
    <lineage>
        <taxon>Bacteria</taxon>
        <taxon>Pseudomonadati</taxon>
        <taxon>Pseudomonadota</taxon>
        <taxon>Alphaproteobacteria</taxon>
        <taxon>Hyphomonadales</taxon>
        <taxon>Hyphomonadaceae</taxon>
        <taxon>Candidatus Viadribacter</taxon>
    </lineage>
</organism>
<feature type="transmembrane region" description="Helical" evidence="1">
    <location>
        <begin position="13"/>
        <end position="31"/>
    </location>
</feature>
<keyword evidence="1" id="KW-1133">Transmembrane helix</keyword>
<dbReference type="OrthoDB" id="9923074at2"/>
<reference evidence="2 3" key="1">
    <citation type="submission" date="2015-11" db="EMBL/GenBank/DDBJ databases">
        <title>Whole-Genome Sequence of Candidatus Oderbacter manganicum from the National Park Lower Oder Valley, Germany.</title>
        <authorList>
            <person name="Braun B."/>
            <person name="Liere K."/>
            <person name="Szewzyk U."/>
        </authorList>
    </citation>
    <scope>NUCLEOTIDE SEQUENCE [LARGE SCALE GENOMIC DNA]</scope>
    <source>
        <strain evidence="2 3">OTSz_A_272</strain>
    </source>
</reference>
<dbReference type="EMBL" id="CP013244">
    <property type="protein sequence ID" value="ANP44585.1"/>
    <property type="molecule type" value="Genomic_DNA"/>
</dbReference>
<name>A0A1B1ADF2_9PROT</name>
<gene>
    <name evidence="2" type="ORF">ATE48_00910</name>
</gene>